<evidence type="ECO:0000313" key="3">
    <source>
        <dbReference type="Proteomes" id="UP001642409"/>
    </source>
</evidence>
<protein>
    <submittedName>
        <fullName evidence="2">Hypothetical_protein</fullName>
    </submittedName>
</protein>
<dbReference type="AlphaFoldDB" id="A0AA86TR16"/>
<proteinExistence type="predicted"/>
<keyword evidence="3" id="KW-1185">Reference proteome</keyword>
<reference evidence="2 3" key="2">
    <citation type="submission" date="2024-07" db="EMBL/GenBank/DDBJ databases">
        <authorList>
            <person name="Akdeniz Z."/>
        </authorList>
    </citation>
    <scope>NUCLEOTIDE SEQUENCE [LARGE SCALE GENOMIC DNA]</scope>
</reference>
<sequence>MWTAAILNIRIEYMWVPNVIYFMLYFFNDFHKLQVPKHAIFRGTTRGSYFDRTAVFSCIFIKKQQKVALSGSRTYDHIHVIRQILSELEYIHHTQSAIQATDYLRLMFVSK</sequence>
<organism evidence="1">
    <name type="scientific">Hexamita inflata</name>
    <dbReference type="NCBI Taxonomy" id="28002"/>
    <lineage>
        <taxon>Eukaryota</taxon>
        <taxon>Metamonada</taxon>
        <taxon>Diplomonadida</taxon>
        <taxon>Hexamitidae</taxon>
        <taxon>Hexamitinae</taxon>
        <taxon>Hexamita</taxon>
    </lineage>
</organism>
<evidence type="ECO:0000313" key="2">
    <source>
        <dbReference type="EMBL" id="CAL6007983.1"/>
    </source>
</evidence>
<evidence type="ECO:0000313" key="1">
    <source>
        <dbReference type="EMBL" id="CAI9925481.1"/>
    </source>
</evidence>
<name>A0AA86TR16_9EUKA</name>
<dbReference type="EMBL" id="CATOUU010000341">
    <property type="protein sequence ID" value="CAI9925481.1"/>
    <property type="molecule type" value="Genomic_DNA"/>
</dbReference>
<dbReference type="EMBL" id="CAXDID020000056">
    <property type="protein sequence ID" value="CAL6007983.1"/>
    <property type="molecule type" value="Genomic_DNA"/>
</dbReference>
<comment type="caution">
    <text evidence="1">The sequence shown here is derived from an EMBL/GenBank/DDBJ whole genome shotgun (WGS) entry which is preliminary data.</text>
</comment>
<gene>
    <name evidence="1" type="ORF">HINF_LOCUS13126</name>
    <name evidence="2" type="ORF">HINF_LOCUS20904</name>
</gene>
<reference evidence="1" key="1">
    <citation type="submission" date="2023-06" db="EMBL/GenBank/DDBJ databases">
        <authorList>
            <person name="Kurt Z."/>
        </authorList>
    </citation>
    <scope>NUCLEOTIDE SEQUENCE</scope>
</reference>
<dbReference type="Proteomes" id="UP001642409">
    <property type="component" value="Unassembled WGS sequence"/>
</dbReference>
<accession>A0AA86TR16</accession>